<name>A0ABN8MHK9_9CNID</name>
<organism evidence="1 2">
    <name type="scientific">Porites evermanni</name>
    <dbReference type="NCBI Taxonomy" id="104178"/>
    <lineage>
        <taxon>Eukaryota</taxon>
        <taxon>Metazoa</taxon>
        <taxon>Cnidaria</taxon>
        <taxon>Anthozoa</taxon>
        <taxon>Hexacorallia</taxon>
        <taxon>Scleractinia</taxon>
        <taxon>Fungiina</taxon>
        <taxon>Poritidae</taxon>
        <taxon>Porites</taxon>
    </lineage>
</organism>
<comment type="caution">
    <text evidence="1">The sequence shown here is derived from an EMBL/GenBank/DDBJ whole genome shotgun (WGS) entry which is preliminary data.</text>
</comment>
<accession>A0ABN8MHK9</accession>
<evidence type="ECO:0000313" key="2">
    <source>
        <dbReference type="Proteomes" id="UP001159427"/>
    </source>
</evidence>
<proteinExistence type="predicted"/>
<gene>
    <name evidence="1" type="ORF">PEVE_00035235</name>
</gene>
<dbReference type="Proteomes" id="UP001159427">
    <property type="component" value="Unassembled WGS sequence"/>
</dbReference>
<keyword evidence="2" id="KW-1185">Reference proteome</keyword>
<sequence>MDGQSLPLQVCAALIVVSLLNALIKDQTRRSSEGSSKAAALSGNDFRKDHSRLAMLCATFPSVTLVLLTATASKKDVSEIKESSNLKSPLEVTVNPNRSNIFYGKSLPPKRRCRFHGRNSQAQCNTRENSDISTNFVISVFDMNGLRSRLQNDMLQALMQVSINGPPLPSDQCKELVRDSVQFWLKQKKRRTLPKKGASTDHHGSVSEKLADVGVQVETVEADQDEASPNEMALQDEVEAAAAALKLTDQCDDSDYDSEYSESDTD</sequence>
<dbReference type="InterPro" id="IPR027417">
    <property type="entry name" value="P-loop_NTPase"/>
</dbReference>
<reference evidence="1 2" key="1">
    <citation type="submission" date="2022-05" db="EMBL/GenBank/DDBJ databases">
        <authorList>
            <consortium name="Genoscope - CEA"/>
            <person name="William W."/>
        </authorList>
    </citation>
    <scope>NUCLEOTIDE SEQUENCE [LARGE SCALE GENOMIC DNA]</scope>
</reference>
<dbReference type="Gene3D" id="3.40.50.300">
    <property type="entry name" value="P-loop containing nucleotide triphosphate hydrolases"/>
    <property type="match status" value="1"/>
</dbReference>
<protein>
    <submittedName>
        <fullName evidence="1">Uncharacterized protein</fullName>
    </submittedName>
</protein>
<evidence type="ECO:0000313" key="1">
    <source>
        <dbReference type="EMBL" id="CAH3028962.1"/>
    </source>
</evidence>
<dbReference type="EMBL" id="CALNXI010000543">
    <property type="protein sequence ID" value="CAH3028962.1"/>
    <property type="molecule type" value="Genomic_DNA"/>
</dbReference>